<evidence type="ECO:0000256" key="1">
    <source>
        <dbReference type="SAM" id="Phobius"/>
    </source>
</evidence>
<evidence type="ECO:0000313" key="5">
    <source>
        <dbReference type="Proteomes" id="UP001165079"/>
    </source>
</evidence>
<gene>
    <name evidence="4" type="ORF">Afil01_52230</name>
</gene>
<evidence type="ECO:0000256" key="2">
    <source>
        <dbReference type="SAM" id="SignalP"/>
    </source>
</evidence>
<dbReference type="EMBL" id="BSTX01000004">
    <property type="protein sequence ID" value="GLZ80416.1"/>
    <property type="molecule type" value="Genomic_DNA"/>
</dbReference>
<dbReference type="InterPro" id="IPR027372">
    <property type="entry name" value="Phytase-like_dom"/>
</dbReference>
<proteinExistence type="predicted"/>
<organism evidence="4 5">
    <name type="scientific">Actinorhabdospora filicis</name>
    <dbReference type="NCBI Taxonomy" id="1785913"/>
    <lineage>
        <taxon>Bacteria</taxon>
        <taxon>Bacillati</taxon>
        <taxon>Actinomycetota</taxon>
        <taxon>Actinomycetes</taxon>
        <taxon>Micromonosporales</taxon>
        <taxon>Micromonosporaceae</taxon>
        <taxon>Actinorhabdospora</taxon>
    </lineage>
</organism>
<dbReference type="Pfam" id="PF13449">
    <property type="entry name" value="Phytase-like"/>
    <property type="match status" value="1"/>
</dbReference>
<dbReference type="Proteomes" id="UP001165079">
    <property type="component" value="Unassembled WGS sequence"/>
</dbReference>
<feature type="chain" id="PRO_5040833231" description="Phytase-like domain-containing protein" evidence="2">
    <location>
        <begin position="23"/>
        <end position="768"/>
    </location>
</feature>
<keyword evidence="1" id="KW-1133">Transmembrane helix</keyword>
<dbReference type="InterPro" id="IPR015943">
    <property type="entry name" value="WD40/YVTN_repeat-like_dom_sf"/>
</dbReference>
<dbReference type="Gene3D" id="2.130.10.10">
    <property type="entry name" value="YVTN repeat-like/Quinoprotein amine dehydrogenase"/>
    <property type="match status" value="1"/>
</dbReference>
<dbReference type="SUPFAM" id="SSF75011">
    <property type="entry name" value="3-carboxy-cis,cis-mucoante lactonizing enzyme"/>
    <property type="match status" value="2"/>
</dbReference>
<dbReference type="AlphaFoldDB" id="A0A9W6SQI2"/>
<feature type="transmembrane region" description="Helical" evidence="1">
    <location>
        <begin position="738"/>
        <end position="759"/>
    </location>
</feature>
<keyword evidence="1" id="KW-0472">Membrane</keyword>
<evidence type="ECO:0000259" key="3">
    <source>
        <dbReference type="Pfam" id="PF13449"/>
    </source>
</evidence>
<comment type="caution">
    <text evidence="4">The sequence shown here is derived from an EMBL/GenBank/DDBJ whole genome shotgun (WGS) entry which is preliminary data.</text>
</comment>
<evidence type="ECO:0000313" key="4">
    <source>
        <dbReference type="EMBL" id="GLZ80416.1"/>
    </source>
</evidence>
<feature type="signal peptide" evidence="2">
    <location>
        <begin position="1"/>
        <end position="22"/>
    </location>
</feature>
<keyword evidence="2" id="KW-0732">Signal</keyword>
<keyword evidence="5" id="KW-1185">Reference proteome</keyword>
<sequence>MLLAGATGIAASAIVPVSAAQAADTAGFDRLATFPVYLNSDASQTTAAEISAVTPDGKTLVYSDSPGKRLGFVDITDTGKPKPGGVLPLNGEPTSVAATGNRILAVVNTGADKVHTAGELVVLDAGSHKKLTTVQLGGQPDSIAVDKSGKYAVIAIENERDEELNGGDLPQLPAGFVAIVNLDDYSLKKVEVTGLADIAPQDPEPEYVSINSKGIAAVTLQENNHIVFIDVAKAAVTGDFSAGSVTLNGVDTKKDGVIDPSGTLTARREPDAVTWVGDGLIATANEGDWKGGSRDFTVFDTSGKVVYTAGASLEHEAIRHGLYPEDRSAKKGVEPEGIAYATFGGKPYLFVGAERGNFVAVYDMTTPSSPVFTQILPVTNGPEGLVAVPGRDLFVVSSETEDPAHGIRSTVSLYGFGKKAPSFPSIVAKAGGPQPLPWGTLSGLSADPAHGNRLFAVTDSAYKRTSILSIDVSATPALIDASIPVLKDGKPVGYDGEGIFARPGGGFWLASEGKPSKQVPNLLVRVNHKGDVEEEIPLPEAIAAGMSDNGLEGVTAIGTGADEVVWVALQRPVGKETATRLGRYEVAAKKWTWVSYELDKAAEGVTVGLSEITALDAKTLLVIERDNQRGPNAAVKRVYKVDVSTVTPVADGTLPAVSKKLAVDLLPRMTAGHGWTQDKVEGLAISGNGDVFAVTDNDAVSEATGETLFMRLGRASKLFGGPGGGDDGDDLAHTGTNAFLIALTAVVAAIVGGGMFFLARRRRIRGYW</sequence>
<dbReference type="PANTHER" id="PTHR46928">
    <property type="entry name" value="MESENCHYME-SPECIFIC CELL SURFACE GLYCOPROTEIN"/>
    <property type="match status" value="1"/>
</dbReference>
<accession>A0A9W6SQI2</accession>
<name>A0A9W6SQI2_9ACTN</name>
<reference evidence="4" key="1">
    <citation type="submission" date="2023-03" db="EMBL/GenBank/DDBJ databases">
        <title>Actinorhabdospora filicis NBRC 111898.</title>
        <authorList>
            <person name="Ichikawa N."/>
            <person name="Sato H."/>
            <person name="Tonouchi N."/>
        </authorList>
    </citation>
    <scope>NUCLEOTIDE SEQUENCE</scope>
    <source>
        <strain evidence="4">NBRC 111898</strain>
    </source>
</reference>
<keyword evidence="1" id="KW-0812">Transmembrane</keyword>
<feature type="domain" description="Phytase-like" evidence="3">
    <location>
        <begin position="437"/>
        <end position="698"/>
    </location>
</feature>
<dbReference type="InterPro" id="IPR052956">
    <property type="entry name" value="Mesenchyme-surface_protein"/>
</dbReference>
<protein>
    <recommendedName>
        <fullName evidence="3">Phytase-like domain-containing protein</fullName>
    </recommendedName>
</protein>
<dbReference type="PANTHER" id="PTHR46928:SF1">
    <property type="entry name" value="MESENCHYME-SPECIFIC CELL SURFACE GLYCOPROTEIN"/>
    <property type="match status" value="1"/>
</dbReference>